<dbReference type="InterPro" id="IPR001926">
    <property type="entry name" value="TrpB-like_PALP"/>
</dbReference>
<evidence type="ECO:0000259" key="7">
    <source>
        <dbReference type="Pfam" id="PF00291"/>
    </source>
</evidence>
<evidence type="ECO:0000313" key="8">
    <source>
        <dbReference type="EMBL" id="GJJ12427.1"/>
    </source>
</evidence>
<keyword evidence="4" id="KW-0663">Pyridoxal phosphate</keyword>
<dbReference type="GO" id="GO:0030170">
    <property type="term" value="F:pyridoxal phosphate binding"/>
    <property type="evidence" value="ECO:0007669"/>
    <property type="project" value="InterPro"/>
</dbReference>
<dbReference type="PROSITE" id="PS00165">
    <property type="entry name" value="DEHYDRATASE_SER_THR"/>
    <property type="match status" value="1"/>
</dbReference>
<accession>A0AAV5AFB7</accession>
<protein>
    <recommendedName>
        <fullName evidence="3">L-serine ammonia-lyase</fullName>
        <ecNumber evidence="3">4.3.1.17</ecNumber>
    </recommendedName>
</protein>
<evidence type="ECO:0000256" key="1">
    <source>
        <dbReference type="ARBA" id="ARBA00001933"/>
    </source>
</evidence>
<evidence type="ECO:0000256" key="6">
    <source>
        <dbReference type="ARBA" id="ARBA00049406"/>
    </source>
</evidence>
<dbReference type="GO" id="GO:0004794">
    <property type="term" value="F:threonine deaminase activity"/>
    <property type="evidence" value="ECO:0007669"/>
    <property type="project" value="TreeGrafter"/>
</dbReference>
<evidence type="ECO:0000256" key="2">
    <source>
        <dbReference type="ARBA" id="ARBA00010869"/>
    </source>
</evidence>
<evidence type="ECO:0000313" key="9">
    <source>
        <dbReference type="Proteomes" id="UP001050691"/>
    </source>
</evidence>
<dbReference type="PANTHER" id="PTHR48078">
    <property type="entry name" value="THREONINE DEHYDRATASE, MITOCHONDRIAL-RELATED"/>
    <property type="match status" value="1"/>
</dbReference>
<keyword evidence="5" id="KW-0456">Lyase</keyword>
<dbReference type="InterPro" id="IPR000634">
    <property type="entry name" value="Ser/Thr_deHydtase_PyrdxlP-BS"/>
</dbReference>
<organism evidence="8 9">
    <name type="scientific">Clathrus columnatus</name>
    <dbReference type="NCBI Taxonomy" id="1419009"/>
    <lineage>
        <taxon>Eukaryota</taxon>
        <taxon>Fungi</taxon>
        <taxon>Dikarya</taxon>
        <taxon>Basidiomycota</taxon>
        <taxon>Agaricomycotina</taxon>
        <taxon>Agaricomycetes</taxon>
        <taxon>Phallomycetidae</taxon>
        <taxon>Phallales</taxon>
        <taxon>Clathraceae</taxon>
        <taxon>Clathrus</taxon>
    </lineage>
</organism>
<sequence>MSSLRDDHHVPLWLHTPLLYSQSLSNNLDADVYLKLENVQTSQSFKFRGISLFAQRAKQKSPDTHLIIASGGNAGLAAACAAKAVGLKCSVYLPLGLNSKFLETLKEQGAEIIEEGVNYAAALKKAREAVAQDERSVGGGGLLAGIMVGCKNANWDDVLIGTFETIGSDCFYQSMSANRQKEKTGLTDTMNPKFTIFHDSEHDVELVRLNAITSVASSLGASSPAPGAVRMALDRKGPVKCALVPDLLSMQIAARFAEDHKFLVELACSTTLVPAYNKQIFDQIVPPAVVVGDDNNSSKKHRTIVFIVCGGTKISIKELARYGSTTVNNGESNFWEIFIDGEALQVNQ</sequence>
<reference evidence="8" key="1">
    <citation type="submission" date="2021-10" db="EMBL/GenBank/DDBJ databases">
        <title>De novo Genome Assembly of Clathrus columnatus (Basidiomycota, Fungi) Using Illumina and Nanopore Sequence Data.</title>
        <authorList>
            <person name="Ogiso-Tanaka E."/>
            <person name="Itagaki H."/>
            <person name="Hosoya T."/>
            <person name="Hosaka K."/>
        </authorList>
    </citation>
    <scope>NUCLEOTIDE SEQUENCE</scope>
    <source>
        <strain evidence="8">MO-923</strain>
    </source>
</reference>
<feature type="domain" description="Tryptophan synthase beta chain-like PALP" evidence="7">
    <location>
        <begin position="15"/>
        <end position="133"/>
    </location>
</feature>
<dbReference type="EC" id="4.3.1.17" evidence="3"/>
<dbReference type="InterPro" id="IPR050147">
    <property type="entry name" value="Ser/Thr_Dehydratase"/>
</dbReference>
<comment type="caution">
    <text evidence="8">The sequence shown here is derived from an EMBL/GenBank/DDBJ whole genome shotgun (WGS) entry which is preliminary data.</text>
</comment>
<name>A0AAV5AFB7_9AGAM</name>
<dbReference type="GO" id="GO:0003941">
    <property type="term" value="F:L-serine ammonia-lyase activity"/>
    <property type="evidence" value="ECO:0007669"/>
    <property type="project" value="UniProtKB-EC"/>
</dbReference>
<evidence type="ECO:0000256" key="3">
    <source>
        <dbReference type="ARBA" id="ARBA00012093"/>
    </source>
</evidence>
<dbReference type="GO" id="GO:0009097">
    <property type="term" value="P:isoleucine biosynthetic process"/>
    <property type="evidence" value="ECO:0007669"/>
    <property type="project" value="TreeGrafter"/>
</dbReference>
<evidence type="ECO:0000256" key="4">
    <source>
        <dbReference type="ARBA" id="ARBA00022898"/>
    </source>
</evidence>
<dbReference type="Pfam" id="PF00291">
    <property type="entry name" value="PALP"/>
    <property type="match status" value="1"/>
</dbReference>
<evidence type="ECO:0000256" key="5">
    <source>
        <dbReference type="ARBA" id="ARBA00023239"/>
    </source>
</evidence>
<dbReference type="GO" id="GO:0006565">
    <property type="term" value="P:L-serine catabolic process"/>
    <property type="evidence" value="ECO:0007669"/>
    <property type="project" value="TreeGrafter"/>
</dbReference>
<proteinExistence type="inferred from homology"/>
<dbReference type="EMBL" id="BPWL01000007">
    <property type="protein sequence ID" value="GJJ12427.1"/>
    <property type="molecule type" value="Genomic_DNA"/>
</dbReference>
<comment type="cofactor">
    <cofactor evidence="1">
        <name>pyridoxal 5'-phosphate</name>
        <dbReference type="ChEBI" id="CHEBI:597326"/>
    </cofactor>
</comment>
<comment type="similarity">
    <text evidence="2">Belongs to the serine/threonine dehydratase family.</text>
</comment>
<dbReference type="SUPFAM" id="SSF53686">
    <property type="entry name" value="Tryptophan synthase beta subunit-like PLP-dependent enzymes"/>
    <property type="match status" value="1"/>
</dbReference>
<keyword evidence="9" id="KW-1185">Reference proteome</keyword>
<comment type="catalytic activity">
    <reaction evidence="6">
        <text>L-serine = pyruvate + NH4(+)</text>
        <dbReference type="Rhea" id="RHEA:19169"/>
        <dbReference type="ChEBI" id="CHEBI:15361"/>
        <dbReference type="ChEBI" id="CHEBI:28938"/>
        <dbReference type="ChEBI" id="CHEBI:33384"/>
        <dbReference type="EC" id="4.3.1.17"/>
    </reaction>
</comment>
<dbReference type="PANTHER" id="PTHR48078:SF2">
    <property type="entry name" value="CATABOLIC L-SERINE_THREONINE DEHYDRATASE"/>
    <property type="match status" value="1"/>
</dbReference>
<dbReference type="Gene3D" id="3.40.50.1100">
    <property type="match status" value="3"/>
</dbReference>
<dbReference type="AlphaFoldDB" id="A0AAV5AFB7"/>
<gene>
    <name evidence="8" type="ORF">Clacol_006669</name>
</gene>
<dbReference type="Proteomes" id="UP001050691">
    <property type="component" value="Unassembled WGS sequence"/>
</dbReference>
<dbReference type="GO" id="GO:0006567">
    <property type="term" value="P:L-threonine catabolic process"/>
    <property type="evidence" value="ECO:0007669"/>
    <property type="project" value="TreeGrafter"/>
</dbReference>
<dbReference type="InterPro" id="IPR036052">
    <property type="entry name" value="TrpB-like_PALP_sf"/>
</dbReference>